<accession>A0A485KU25</accession>
<gene>
    <name evidence="3" type="primary">Aste57867_11842</name>
    <name evidence="2" type="ORF">As57867_011797</name>
    <name evidence="3" type="ORF">ASTE57867_11842</name>
</gene>
<evidence type="ECO:0000313" key="4">
    <source>
        <dbReference type="Proteomes" id="UP000332933"/>
    </source>
</evidence>
<feature type="chain" id="PRO_5036116200" evidence="1">
    <location>
        <begin position="20"/>
        <end position="207"/>
    </location>
</feature>
<reference evidence="2" key="2">
    <citation type="submission" date="2019-06" db="EMBL/GenBank/DDBJ databases">
        <title>Genomics analysis of Aphanomyces spp. identifies a new class of oomycete effector associated with host adaptation.</title>
        <authorList>
            <person name="Gaulin E."/>
        </authorList>
    </citation>
    <scope>NUCLEOTIDE SEQUENCE</scope>
    <source>
        <strain evidence="2">CBS 578.67</strain>
    </source>
</reference>
<evidence type="ECO:0000313" key="3">
    <source>
        <dbReference type="EMBL" id="VFT88697.1"/>
    </source>
</evidence>
<dbReference type="EMBL" id="VJMH01005315">
    <property type="protein sequence ID" value="KAF0697484.1"/>
    <property type="molecule type" value="Genomic_DNA"/>
</dbReference>
<sequence length="207" mass="22471">MYALTAVLGFLLTFTIHESNNVAAAPLSCRDLTDGDTVHLLASGLDDGWGLASNGDFKAAVVGIPETWKIIKRNVPAGGQYITFQATSTGKYLGRCHQCAPDALPMTPGQAVARFLDWRGQPWTHWVCQDMGNGAVSLQSLEVLGKFLAWCVGCLTSDTMMSPASVFVHGIDWNDQTAQWKIVRATVPNRDFTCTGVDCSDIRDMVD</sequence>
<dbReference type="Proteomes" id="UP000332933">
    <property type="component" value="Unassembled WGS sequence"/>
</dbReference>
<feature type="signal peptide" evidence="1">
    <location>
        <begin position="1"/>
        <end position="19"/>
    </location>
</feature>
<dbReference type="AlphaFoldDB" id="A0A485KU25"/>
<evidence type="ECO:0000313" key="2">
    <source>
        <dbReference type="EMBL" id="KAF0697484.1"/>
    </source>
</evidence>
<evidence type="ECO:0000256" key="1">
    <source>
        <dbReference type="SAM" id="SignalP"/>
    </source>
</evidence>
<keyword evidence="4" id="KW-1185">Reference proteome</keyword>
<keyword evidence="1" id="KW-0732">Signal</keyword>
<name>A0A485KU25_9STRA</name>
<dbReference type="EMBL" id="CAADRA010005336">
    <property type="protein sequence ID" value="VFT88697.1"/>
    <property type="molecule type" value="Genomic_DNA"/>
</dbReference>
<reference evidence="3 4" key="1">
    <citation type="submission" date="2019-03" db="EMBL/GenBank/DDBJ databases">
        <authorList>
            <person name="Gaulin E."/>
            <person name="Dumas B."/>
        </authorList>
    </citation>
    <scope>NUCLEOTIDE SEQUENCE [LARGE SCALE GENOMIC DNA]</scope>
    <source>
        <strain evidence="3">CBS 568.67</strain>
    </source>
</reference>
<proteinExistence type="predicted"/>
<protein>
    <submittedName>
        <fullName evidence="3">Aste57867_11842 protein</fullName>
    </submittedName>
</protein>
<organism evidence="3 4">
    <name type="scientific">Aphanomyces stellatus</name>
    <dbReference type="NCBI Taxonomy" id="120398"/>
    <lineage>
        <taxon>Eukaryota</taxon>
        <taxon>Sar</taxon>
        <taxon>Stramenopiles</taxon>
        <taxon>Oomycota</taxon>
        <taxon>Saprolegniomycetes</taxon>
        <taxon>Saprolegniales</taxon>
        <taxon>Verrucalvaceae</taxon>
        <taxon>Aphanomyces</taxon>
    </lineage>
</organism>